<accession>A0A918BD39</accession>
<reference evidence="3" key="1">
    <citation type="journal article" date="2014" name="Int. J. Syst. Evol. Microbiol.">
        <title>Complete genome sequence of Corynebacterium casei LMG S-19264T (=DSM 44701T), isolated from a smear-ripened cheese.</title>
        <authorList>
            <consortium name="US DOE Joint Genome Institute (JGI-PGF)"/>
            <person name="Walter F."/>
            <person name="Albersmeier A."/>
            <person name="Kalinowski J."/>
            <person name="Ruckert C."/>
        </authorList>
    </citation>
    <scope>NUCLEOTIDE SEQUENCE</scope>
    <source>
        <strain evidence="3">JCM 3131</strain>
    </source>
</reference>
<organism evidence="3 4">
    <name type="scientific">Streptomyces ruber</name>
    <dbReference type="NCBI Taxonomy" id="83378"/>
    <lineage>
        <taxon>Bacteria</taxon>
        <taxon>Bacillati</taxon>
        <taxon>Actinomycetota</taxon>
        <taxon>Actinomycetes</taxon>
        <taxon>Kitasatosporales</taxon>
        <taxon>Streptomycetaceae</taxon>
        <taxon>Streptomyces</taxon>
    </lineage>
</organism>
<proteinExistence type="predicted"/>
<evidence type="ECO:0000259" key="2">
    <source>
        <dbReference type="Pfam" id="PF08044"/>
    </source>
</evidence>
<dbReference type="Proteomes" id="UP000620156">
    <property type="component" value="Unassembled WGS sequence"/>
</dbReference>
<dbReference type="RefSeq" id="WP_189216785.1">
    <property type="nucleotide sequence ID" value="NZ_BMQK01000004.1"/>
</dbReference>
<keyword evidence="4" id="KW-1185">Reference proteome</keyword>
<dbReference type="AlphaFoldDB" id="A0A918BD39"/>
<dbReference type="PANTHER" id="PTHR40763:SF4">
    <property type="entry name" value="DUF1707 DOMAIN-CONTAINING PROTEIN"/>
    <property type="match status" value="1"/>
</dbReference>
<dbReference type="Pfam" id="PF08044">
    <property type="entry name" value="DUF1707"/>
    <property type="match status" value="1"/>
</dbReference>
<evidence type="ECO:0000256" key="1">
    <source>
        <dbReference type="SAM" id="MobiDB-lite"/>
    </source>
</evidence>
<gene>
    <name evidence="3" type="ORF">GCM10010145_24570</name>
</gene>
<feature type="region of interest" description="Disordered" evidence="1">
    <location>
        <begin position="222"/>
        <end position="330"/>
    </location>
</feature>
<dbReference type="PANTHER" id="PTHR40763">
    <property type="entry name" value="MEMBRANE PROTEIN-RELATED"/>
    <property type="match status" value="1"/>
</dbReference>
<feature type="domain" description="DUF1707" evidence="2">
    <location>
        <begin position="26"/>
        <end position="78"/>
    </location>
</feature>
<feature type="compositionally biased region" description="Basic and acidic residues" evidence="1">
    <location>
        <begin position="1"/>
        <end position="10"/>
    </location>
</feature>
<evidence type="ECO:0000313" key="4">
    <source>
        <dbReference type="Proteomes" id="UP000620156"/>
    </source>
</evidence>
<dbReference type="InterPro" id="IPR012551">
    <property type="entry name" value="DUF1707_SHOCT-like"/>
</dbReference>
<dbReference type="EMBL" id="BMQK01000004">
    <property type="protein sequence ID" value="GGQ54163.1"/>
    <property type="molecule type" value="Genomic_DNA"/>
</dbReference>
<protein>
    <recommendedName>
        <fullName evidence="2">DUF1707 domain-containing protein</fullName>
    </recommendedName>
</protein>
<evidence type="ECO:0000313" key="3">
    <source>
        <dbReference type="EMBL" id="GGQ54163.1"/>
    </source>
</evidence>
<name>A0A918BD39_9ACTN</name>
<sequence length="330" mass="36932">MTDELPELRATDGTSAAGGTPSADGLRASDADRDQVVERLRDALAEGRLDMQEFEERLEATYAARTYGELAPITRDLPGPGVVAPPVVSLSKAPEPGGGWDRRIVGGEGSSTWGVAVMSGFERKGRWIVPKRFNSFAFWGGGVIDLRDADFTDREVVLNCVAVMGGMEVIVPPGVEVVVRGIGVMGGFDHSEEGVPGDPGAPRVVITGFAFWGGVGVTRKLSRAERQRQKEARRQEKLERRAARKNLDGSARDREELPAAGRDHMHDFRAVHREAMETTREAHREAMETVREAMEDHREWQRERREVRREEREARREERERRRDGKYGEY</sequence>
<reference evidence="3" key="2">
    <citation type="submission" date="2020-09" db="EMBL/GenBank/DDBJ databases">
        <authorList>
            <person name="Sun Q."/>
            <person name="Ohkuma M."/>
        </authorList>
    </citation>
    <scope>NUCLEOTIDE SEQUENCE</scope>
    <source>
        <strain evidence="3">JCM 3131</strain>
    </source>
</reference>
<comment type="caution">
    <text evidence="3">The sequence shown here is derived from an EMBL/GenBank/DDBJ whole genome shotgun (WGS) entry which is preliminary data.</text>
</comment>
<feature type="region of interest" description="Disordered" evidence="1">
    <location>
        <begin position="1"/>
        <end position="34"/>
    </location>
</feature>